<sequence>MSKINLSETARNLAQPILLPLVKVLSGLNVHPNAITILCFLGFVLSSFFIAYGEFVVAGILLLLFAPLDALDGALARFTNKVSPFGAFLDSTLDRYGEIFIFLSLCYYFIAYNQPYQALLSFLGITGSLMVSYARARAEGVGFECKIGMFTRFERITFLIIALIFDLITVFLVVISVFTHLTAIQRILYVYKNQKRS</sequence>
<evidence type="ECO:0000313" key="5">
    <source>
        <dbReference type="Proteomes" id="UP000028481"/>
    </source>
</evidence>
<feature type="transmembrane region" description="Helical" evidence="3">
    <location>
        <begin position="116"/>
        <end position="136"/>
    </location>
</feature>
<gene>
    <name evidence="4" type="ORF">HL41_05150</name>
</gene>
<dbReference type="PROSITE" id="PS00379">
    <property type="entry name" value="CDP_ALCOHOL_P_TRANSF"/>
    <property type="match status" value="1"/>
</dbReference>
<dbReference type="STRING" id="289377.HL41_05150"/>
<evidence type="ECO:0000313" key="4">
    <source>
        <dbReference type="EMBL" id="AIH04189.1"/>
    </source>
</evidence>
<dbReference type="OrthoDB" id="116551at2"/>
<feature type="transmembrane region" description="Helical" evidence="3">
    <location>
        <begin position="49"/>
        <end position="71"/>
    </location>
</feature>
<organism evidence="4 5">
    <name type="scientific">Thermodesulfobacterium commune DSM 2178</name>
    <dbReference type="NCBI Taxonomy" id="289377"/>
    <lineage>
        <taxon>Bacteria</taxon>
        <taxon>Pseudomonadati</taxon>
        <taxon>Thermodesulfobacteriota</taxon>
        <taxon>Thermodesulfobacteria</taxon>
        <taxon>Thermodesulfobacteriales</taxon>
        <taxon>Thermodesulfobacteriaceae</taxon>
        <taxon>Thermodesulfobacterium</taxon>
    </lineage>
</organism>
<keyword evidence="3" id="KW-0472">Membrane</keyword>
<keyword evidence="3" id="KW-1133">Transmembrane helix</keyword>
<protein>
    <recommendedName>
        <fullName evidence="6">CDP-alcohol phosphatidyltransferase</fullName>
    </recommendedName>
</protein>
<name>A0A075WSE8_9BACT</name>
<dbReference type="GO" id="GO:0016780">
    <property type="term" value="F:phosphotransferase activity, for other substituted phosphate groups"/>
    <property type="evidence" value="ECO:0007669"/>
    <property type="project" value="InterPro"/>
</dbReference>
<evidence type="ECO:0000256" key="3">
    <source>
        <dbReference type="SAM" id="Phobius"/>
    </source>
</evidence>
<evidence type="ECO:0000256" key="1">
    <source>
        <dbReference type="ARBA" id="ARBA00022679"/>
    </source>
</evidence>
<dbReference type="RefSeq" id="WP_038060736.1">
    <property type="nucleotide sequence ID" value="NZ_CP008796.1"/>
</dbReference>
<dbReference type="AlphaFoldDB" id="A0A075WSE8"/>
<evidence type="ECO:0000256" key="2">
    <source>
        <dbReference type="RuleBase" id="RU003750"/>
    </source>
</evidence>
<keyword evidence="5" id="KW-1185">Reference proteome</keyword>
<dbReference type="Proteomes" id="UP000028481">
    <property type="component" value="Chromosome"/>
</dbReference>
<reference evidence="4 5" key="1">
    <citation type="journal article" date="2015" name="Genome Announc.">
        <title>Genome Sequence of a Sulfate-Reducing Thermophilic Bacterium, Thermodesulfobacterium commune DSM 2178T (Phylum Thermodesulfobacteria).</title>
        <authorList>
            <person name="Bhatnagar S."/>
            <person name="Badger J.H."/>
            <person name="Madupu R."/>
            <person name="Khouri H.M."/>
            <person name="O'Connor E.M."/>
            <person name="Robb F.T."/>
            <person name="Ward N.L."/>
            <person name="Eisen J.A."/>
        </authorList>
    </citation>
    <scope>NUCLEOTIDE SEQUENCE [LARGE SCALE GENOMIC DNA]</scope>
    <source>
        <strain evidence="4 5">DSM 2178</strain>
    </source>
</reference>
<accession>A0A075WSE8</accession>
<evidence type="ECO:0008006" key="6">
    <source>
        <dbReference type="Google" id="ProtNLM"/>
    </source>
</evidence>
<dbReference type="Pfam" id="PF01066">
    <property type="entry name" value="CDP-OH_P_transf"/>
    <property type="match status" value="1"/>
</dbReference>
<dbReference type="InterPro" id="IPR000462">
    <property type="entry name" value="CDP-OH_P_trans"/>
</dbReference>
<dbReference type="PaxDb" id="289377-HL41_05150"/>
<keyword evidence="3" id="KW-0812">Transmembrane</keyword>
<dbReference type="GO" id="GO:0016020">
    <property type="term" value="C:membrane"/>
    <property type="evidence" value="ECO:0007669"/>
    <property type="project" value="InterPro"/>
</dbReference>
<feature type="transmembrane region" description="Helical" evidence="3">
    <location>
        <begin position="92"/>
        <end position="110"/>
    </location>
</feature>
<dbReference type="Gene3D" id="1.20.120.1760">
    <property type="match status" value="1"/>
</dbReference>
<dbReference type="KEGG" id="tcm:HL41_05150"/>
<dbReference type="HOGENOM" id="CLU_080384_1_0_0"/>
<dbReference type="InterPro" id="IPR048254">
    <property type="entry name" value="CDP_ALCOHOL_P_TRANSF_CS"/>
</dbReference>
<comment type="similarity">
    <text evidence="2">Belongs to the CDP-alcohol phosphatidyltransferase class-I family.</text>
</comment>
<dbReference type="GO" id="GO:0008654">
    <property type="term" value="P:phospholipid biosynthetic process"/>
    <property type="evidence" value="ECO:0007669"/>
    <property type="project" value="InterPro"/>
</dbReference>
<proteinExistence type="inferred from homology"/>
<dbReference type="eggNOG" id="COG0558">
    <property type="taxonomic scope" value="Bacteria"/>
</dbReference>
<dbReference type="InterPro" id="IPR043130">
    <property type="entry name" value="CDP-OH_PTrfase_TM_dom"/>
</dbReference>
<keyword evidence="1 2" id="KW-0808">Transferase</keyword>
<dbReference type="EMBL" id="CP008796">
    <property type="protein sequence ID" value="AIH04189.1"/>
    <property type="molecule type" value="Genomic_DNA"/>
</dbReference>
<feature type="transmembrane region" description="Helical" evidence="3">
    <location>
        <begin position="156"/>
        <end position="178"/>
    </location>
</feature>